<dbReference type="InterPro" id="IPR037398">
    <property type="entry name" value="Glyco_hydro_64_fam"/>
</dbReference>
<organism evidence="5 6">
    <name type="scientific">Cellulomonas oligotrophica</name>
    <dbReference type="NCBI Taxonomy" id="931536"/>
    <lineage>
        <taxon>Bacteria</taxon>
        <taxon>Bacillati</taxon>
        <taxon>Actinomycetota</taxon>
        <taxon>Actinomycetes</taxon>
        <taxon>Micrococcales</taxon>
        <taxon>Cellulomonadaceae</taxon>
        <taxon>Cellulomonas</taxon>
    </lineage>
</organism>
<dbReference type="Pfam" id="PF00652">
    <property type="entry name" value="Ricin_B_lectin"/>
    <property type="match status" value="1"/>
</dbReference>
<evidence type="ECO:0000313" key="6">
    <source>
        <dbReference type="Proteomes" id="UP000618382"/>
    </source>
</evidence>
<keyword evidence="3" id="KW-0732">Signal</keyword>
<dbReference type="InterPro" id="IPR006311">
    <property type="entry name" value="TAT_signal"/>
</dbReference>
<dbReference type="Gene3D" id="2.80.10.50">
    <property type="match status" value="2"/>
</dbReference>
<dbReference type="InterPro" id="IPR032477">
    <property type="entry name" value="Glyco_hydro_64"/>
</dbReference>
<dbReference type="InterPro" id="IPR042517">
    <property type="entry name" value="Glyco_hydro_64_N_2"/>
</dbReference>
<dbReference type="InterPro" id="IPR000772">
    <property type="entry name" value="Ricin_B_lectin"/>
</dbReference>
<gene>
    <name evidence="5" type="ORF">Col01nite_37530</name>
</gene>
<dbReference type="Pfam" id="PF16483">
    <property type="entry name" value="Glyco_hydro_64"/>
    <property type="match status" value="1"/>
</dbReference>
<evidence type="ECO:0000256" key="2">
    <source>
        <dbReference type="SAM" id="MobiDB-lite"/>
    </source>
</evidence>
<evidence type="ECO:0000256" key="3">
    <source>
        <dbReference type="SAM" id="SignalP"/>
    </source>
</evidence>
<dbReference type="InterPro" id="IPR035992">
    <property type="entry name" value="Ricin_B-like_lectins"/>
</dbReference>
<dbReference type="SMART" id="SM00458">
    <property type="entry name" value="RICIN"/>
    <property type="match status" value="1"/>
</dbReference>
<dbReference type="Gene3D" id="3.30.920.50">
    <property type="entry name" value="Beta-1,3-glucanase, C-terminal domain"/>
    <property type="match status" value="1"/>
</dbReference>
<keyword evidence="1" id="KW-0326">Glycosidase</keyword>
<dbReference type="PANTHER" id="PTHR38165">
    <property type="match status" value="1"/>
</dbReference>
<feature type="domain" description="GH64" evidence="4">
    <location>
        <begin position="34"/>
        <end position="395"/>
    </location>
</feature>
<evidence type="ECO:0000313" key="5">
    <source>
        <dbReference type="EMBL" id="GIG34594.1"/>
    </source>
</evidence>
<keyword evidence="1" id="KW-0378">Hydrolase</keyword>
<dbReference type="EMBL" id="BONN01000020">
    <property type="protein sequence ID" value="GIG34594.1"/>
    <property type="molecule type" value="Genomic_DNA"/>
</dbReference>
<feature type="region of interest" description="Disordered" evidence="2">
    <location>
        <begin position="388"/>
        <end position="428"/>
    </location>
</feature>
<proteinExistence type="inferred from homology"/>
<feature type="active site" description="Proton acceptor" evidence="1">
    <location>
        <position position="167"/>
    </location>
</feature>
<reference evidence="5 6" key="1">
    <citation type="submission" date="2021-01" db="EMBL/GenBank/DDBJ databases">
        <title>Whole genome shotgun sequence of Cellulomonas oligotrophica NBRC 109435.</title>
        <authorList>
            <person name="Komaki H."/>
            <person name="Tamura T."/>
        </authorList>
    </citation>
    <scope>NUCLEOTIDE SEQUENCE [LARGE SCALE GENOMIC DNA]</scope>
    <source>
        <strain evidence="5 6">NBRC 109435</strain>
    </source>
</reference>
<accession>A0ABQ4DFT3</accession>
<dbReference type="PANTHER" id="PTHR38165:SF1">
    <property type="entry name" value="GLUCANASE B"/>
    <property type="match status" value="1"/>
</dbReference>
<dbReference type="PROSITE" id="PS52006">
    <property type="entry name" value="GH64"/>
    <property type="match status" value="1"/>
</dbReference>
<feature type="signal peptide" evidence="3">
    <location>
        <begin position="1"/>
        <end position="31"/>
    </location>
</feature>
<dbReference type="PROSITE" id="PS50231">
    <property type="entry name" value="RICIN_B_LECTIN"/>
    <property type="match status" value="1"/>
</dbReference>
<dbReference type="SUPFAM" id="SSF50370">
    <property type="entry name" value="Ricin B-like lectins"/>
    <property type="match status" value="1"/>
</dbReference>
<evidence type="ECO:0000259" key="4">
    <source>
        <dbReference type="PROSITE" id="PS52006"/>
    </source>
</evidence>
<protein>
    <recommendedName>
        <fullName evidence="4">GH64 domain-containing protein</fullName>
    </recommendedName>
</protein>
<feature type="compositionally biased region" description="Gly residues" evidence="2">
    <location>
        <begin position="399"/>
        <end position="420"/>
    </location>
</feature>
<sequence>MMRRITRWAATAAAGALAAVAVAGLAAPAQAVGPDTLPITVANQSGLGDDVHLYVLGTDLASGKLGWVDAGGTFHAWPAGSNPPSPAPDASIAGAATGGSTTVRVPRGFSGRIYFSFGEKLPFSLTTGGLVQPAPWAAGDPTQDILFDWSELTYNDAGLWINSSQVDMFGVPHAVSVTGADGETATTGQVVAGGRDAVVQALQADPAWAKTVVTRDDGTVLRVLAPGKAASAGLLSTTFLDAYIASAWSAYSSRDLVVTPFLDRPQVRYTGRTSGTTMRFTDSSGAQVATFQRPSSSDVWGCDGALHAPNDAVVGPIARTLCAALFRGTLGTSTTEPVTDATKFYASTPANLYGRTVHAAMADGRAYAFAFDDVGAFESLVHDGDPRSARLDLSPLTGAGTGGGDNGGDNGGGDGGGGDDGGSDDDAGTVALVSDWNGKCLDVPAWSFGDGVRVQTWDCTGGTNQQWEMVDGTIRTQNGKCLDVAWGAVGDGAPVQIATCSGNAAQQWVLSDAGDLVNPQADKCLDITDWNAANGARLQIWTCAGTANQKWSRV</sequence>
<evidence type="ECO:0000256" key="1">
    <source>
        <dbReference type="PROSITE-ProRule" id="PRU01350"/>
    </source>
</evidence>
<name>A0ABQ4DFT3_9CELL</name>
<feature type="active site" description="Proton donor" evidence="1">
    <location>
        <position position="151"/>
    </location>
</feature>
<comment type="similarity">
    <text evidence="1">Belongs to the glycosyl hydrolase 64 family.</text>
</comment>
<dbReference type="PROSITE" id="PS51318">
    <property type="entry name" value="TAT"/>
    <property type="match status" value="1"/>
</dbReference>
<dbReference type="Proteomes" id="UP000618382">
    <property type="component" value="Unassembled WGS sequence"/>
</dbReference>
<keyword evidence="6" id="KW-1185">Reference proteome</keyword>
<comment type="caution">
    <text evidence="5">The sequence shown here is derived from an EMBL/GenBank/DDBJ whole genome shotgun (WGS) entry which is preliminary data.</text>
</comment>
<dbReference type="Gene3D" id="2.60.110.10">
    <property type="entry name" value="Thaumatin"/>
    <property type="match status" value="1"/>
</dbReference>
<feature type="chain" id="PRO_5047518694" description="GH64 domain-containing protein" evidence="3">
    <location>
        <begin position="32"/>
        <end position="554"/>
    </location>
</feature>
<dbReference type="InterPro" id="IPR037176">
    <property type="entry name" value="Osmotin/thaumatin-like_sf"/>
</dbReference>
<dbReference type="CDD" id="cd09216">
    <property type="entry name" value="GH64-LPHase-like"/>
    <property type="match status" value="1"/>
</dbReference>